<dbReference type="EMBL" id="WHWC01000013">
    <property type="protein sequence ID" value="KAG8370958.1"/>
    <property type="molecule type" value="Genomic_DNA"/>
</dbReference>
<dbReference type="InterPro" id="IPR008949">
    <property type="entry name" value="Isoprenoid_synthase_dom_sf"/>
</dbReference>
<evidence type="ECO:0000313" key="8">
    <source>
        <dbReference type="Proteomes" id="UP000826271"/>
    </source>
</evidence>
<evidence type="ECO:0000256" key="2">
    <source>
        <dbReference type="ARBA" id="ARBA00004721"/>
    </source>
</evidence>
<dbReference type="Gene3D" id="1.10.600.10">
    <property type="entry name" value="Farnesyl Diphosphate Synthase"/>
    <property type="match status" value="1"/>
</dbReference>
<dbReference type="Pfam" id="PF03936">
    <property type="entry name" value="Terpene_synth_C"/>
    <property type="match status" value="1"/>
</dbReference>
<organism evidence="7 8">
    <name type="scientific">Buddleja alternifolia</name>
    <dbReference type="NCBI Taxonomy" id="168488"/>
    <lineage>
        <taxon>Eukaryota</taxon>
        <taxon>Viridiplantae</taxon>
        <taxon>Streptophyta</taxon>
        <taxon>Embryophyta</taxon>
        <taxon>Tracheophyta</taxon>
        <taxon>Spermatophyta</taxon>
        <taxon>Magnoliopsida</taxon>
        <taxon>eudicotyledons</taxon>
        <taxon>Gunneridae</taxon>
        <taxon>Pentapetalae</taxon>
        <taxon>asterids</taxon>
        <taxon>lamiids</taxon>
        <taxon>Lamiales</taxon>
        <taxon>Scrophulariaceae</taxon>
        <taxon>Buddlejeae</taxon>
        <taxon>Buddleja</taxon>
    </lineage>
</organism>
<name>A0AAV6WVF4_9LAMI</name>
<evidence type="ECO:0000259" key="6">
    <source>
        <dbReference type="Pfam" id="PF03936"/>
    </source>
</evidence>
<protein>
    <recommendedName>
        <fullName evidence="6">Terpene synthase metal-binding domain-containing protein</fullName>
    </recommendedName>
</protein>
<evidence type="ECO:0000256" key="3">
    <source>
        <dbReference type="ARBA" id="ARBA00022723"/>
    </source>
</evidence>
<proteinExistence type="predicted"/>
<dbReference type="Gene3D" id="1.50.10.130">
    <property type="entry name" value="Terpene synthase, N-terminal domain"/>
    <property type="match status" value="1"/>
</dbReference>
<gene>
    <name evidence="7" type="ORF">BUALT_Bualt13G0037300</name>
</gene>
<dbReference type="InterPro" id="IPR050148">
    <property type="entry name" value="Terpene_synthase-like"/>
</dbReference>
<keyword evidence="4" id="KW-0460">Magnesium</keyword>
<evidence type="ECO:0000256" key="4">
    <source>
        <dbReference type="ARBA" id="ARBA00022842"/>
    </source>
</evidence>
<dbReference type="SUPFAM" id="SSF48239">
    <property type="entry name" value="Terpenoid cyclases/Protein prenyltransferases"/>
    <property type="match status" value="1"/>
</dbReference>
<feature type="domain" description="Terpene synthase metal-binding" evidence="6">
    <location>
        <begin position="74"/>
        <end position="184"/>
    </location>
</feature>
<comment type="cofactor">
    <cofactor evidence="1">
        <name>Mg(2+)</name>
        <dbReference type="ChEBI" id="CHEBI:18420"/>
    </cofactor>
</comment>
<keyword evidence="8" id="KW-1185">Reference proteome</keyword>
<evidence type="ECO:0000313" key="7">
    <source>
        <dbReference type="EMBL" id="KAG8370958.1"/>
    </source>
</evidence>
<dbReference type="InterPro" id="IPR008930">
    <property type="entry name" value="Terpenoid_cyclase/PrenylTrfase"/>
</dbReference>
<evidence type="ECO:0000256" key="1">
    <source>
        <dbReference type="ARBA" id="ARBA00001946"/>
    </source>
</evidence>
<evidence type="ECO:0000256" key="5">
    <source>
        <dbReference type="ARBA" id="ARBA00023239"/>
    </source>
</evidence>
<keyword evidence="3" id="KW-0479">Metal-binding</keyword>
<reference evidence="7" key="1">
    <citation type="submission" date="2019-10" db="EMBL/GenBank/DDBJ databases">
        <authorList>
            <person name="Zhang R."/>
            <person name="Pan Y."/>
            <person name="Wang J."/>
            <person name="Ma R."/>
            <person name="Yu S."/>
        </authorList>
    </citation>
    <scope>NUCLEOTIDE SEQUENCE</scope>
    <source>
        <strain evidence="7">LA-IB0</strain>
        <tissue evidence="7">Leaf</tissue>
    </source>
</reference>
<comment type="caution">
    <text evidence="7">The sequence shown here is derived from an EMBL/GenBank/DDBJ whole genome shotgun (WGS) entry which is preliminary data.</text>
</comment>
<dbReference type="Proteomes" id="UP000826271">
    <property type="component" value="Unassembled WGS sequence"/>
</dbReference>
<dbReference type="InterPro" id="IPR036965">
    <property type="entry name" value="Terpene_synth_N_sf"/>
</dbReference>
<dbReference type="GO" id="GO:0010333">
    <property type="term" value="F:terpene synthase activity"/>
    <property type="evidence" value="ECO:0007669"/>
    <property type="project" value="InterPro"/>
</dbReference>
<accession>A0AAV6WVF4</accession>
<dbReference type="AlphaFoldDB" id="A0AAV6WVF4"/>
<dbReference type="SUPFAM" id="SSF48576">
    <property type="entry name" value="Terpenoid synthases"/>
    <property type="match status" value="1"/>
</dbReference>
<sequence length="197" mass="23498">MQVDSYLQEKVTRALKQPVYRAVEKLEARNYISIYEKKESKNDFLLRLAKLDFNYLQNLYTKEINDLFRWRKDQLNIRSKVPHMRDRVVECYFWMEGIHFEPQYSFSRAAATKALVMALVLNDTYGNYATLEELDIFTDIFQRWDIKEIDQLPDYMKAAYQLFFSVRDDYDHEVSKLGRSSYGVSCVIGAVRAKFNF</sequence>
<dbReference type="PANTHER" id="PTHR31225">
    <property type="entry name" value="OS04G0344100 PROTEIN-RELATED"/>
    <property type="match status" value="1"/>
</dbReference>
<comment type="pathway">
    <text evidence="2">Secondary metabolite biosynthesis; terpenoid biosynthesis.</text>
</comment>
<dbReference type="GO" id="GO:0016114">
    <property type="term" value="P:terpenoid biosynthetic process"/>
    <property type="evidence" value="ECO:0007669"/>
    <property type="project" value="InterPro"/>
</dbReference>
<keyword evidence="5" id="KW-0456">Lyase</keyword>
<dbReference type="InterPro" id="IPR005630">
    <property type="entry name" value="Terpene_synthase_metal-bd"/>
</dbReference>
<dbReference type="GO" id="GO:0000287">
    <property type="term" value="F:magnesium ion binding"/>
    <property type="evidence" value="ECO:0007669"/>
    <property type="project" value="InterPro"/>
</dbReference>
<dbReference type="PANTHER" id="PTHR31225:SF253">
    <property type="entry name" value="SESQUITERPENE SYNTHASE 31"/>
    <property type="match status" value="1"/>
</dbReference>